<dbReference type="VEuPathDB" id="FungiDB:RhiirFUN_011429"/>
<dbReference type="EMBL" id="KI287228">
    <property type="protein sequence ID" value="ESA10322.1"/>
    <property type="molecule type" value="Genomic_DNA"/>
</dbReference>
<proteinExistence type="predicted"/>
<reference evidence="1" key="1">
    <citation type="submission" date="2013-07" db="EMBL/GenBank/DDBJ databases">
        <title>The genome of an arbuscular mycorrhizal fungus provides insights into the evolution of the oldest plant symbiosis.</title>
        <authorList>
            <consortium name="DOE Joint Genome Institute"/>
            <person name="Tisserant E."/>
            <person name="Malbreil M."/>
            <person name="Kuo A."/>
            <person name="Kohler A."/>
            <person name="Symeonidi A."/>
            <person name="Balestrini R."/>
            <person name="Charron P."/>
            <person name="Duensing N."/>
            <person name="Frei-dit-Frey N."/>
            <person name="Gianinazzi-Pearson V."/>
            <person name="Gilbert B."/>
            <person name="Handa Y."/>
            <person name="Hijri M."/>
            <person name="Kaul R."/>
            <person name="Kawaguchi M."/>
            <person name="Krajinski F."/>
            <person name="Lammers P."/>
            <person name="Lapierre D."/>
            <person name="Masclaux F.G."/>
            <person name="Murat C."/>
            <person name="Morin E."/>
            <person name="Ndikumana S."/>
            <person name="Pagni M."/>
            <person name="Petitpierre D."/>
            <person name="Requena N."/>
            <person name="Rosikiewicz P."/>
            <person name="Riley R."/>
            <person name="Saito K."/>
            <person name="San Clemente H."/>
            <person name="Shapiro H."/>
            <person name="van Tuinen D."/>
            <person name="Becard G."/>
            <person name="Bonfante P."/>
            <person name="Paszkowski U."/>
            <person name="Shachar-Hill Y."/>
            <person name="Young J.P."/>
            <person name="Sanders I.R."/>
            <person name="Henrissat B."/>
            <person name="Rensing S.A."/>
            <person name="Grigoriev I.V."/>
            <person name="Corradi N."/>
            <person name="Roux C."/>
            <person name="Martin F."/>
        </authorList>
    </citation>
    <scope>NUCLEOTIDE SEQUENCE</scope>
    <source>
        <strain evidence="1">DAOM 197198</strain>
    </source>
</reference>
<gene>
    <name evidence="1" type="ORF">GLOINDRAFT_29579</name>
</gene>
<evidence type="ECO:0000313" key="1">
    <source>
        <dbReference type="EMBL" id="ESA10322.1"/>
    </source>
</evidence>
<organism evidence="1">
    <name type="scientific">Rhizophagus irregularis (strain DAOM 181602 / DAOM 197198 / MUCL 43194)</name>
    <name type="common">Arbuscular mycorrhizal fungus</name>
    <name type="synonym">Glomus intraradices</name>
    <dbReference type="NCBI Taxonomy" id="747089"/>
    <lineage>
        <taxon>Eukaryota</taxon>
        <taxon>Fungi</taxon>
        <taxon>Fungi incertae sedis</taxon>
        <taxon>Mucoromycota</taxon>
        <taxon>Glomeromycotina</taxon>
        <taxon>Glomeromycetes</taxon>
        <taxon>Glomerales</taxon>
        <taxon>Glomeraceae</taxon>
        <taxon>Rhizophagus</taxon>
    </lineage>
</organism>
<name>U9TSA0_RHIID</name>
<dbReference type="HOGENOM" id="CLU_3088420_0_0_1"/>
<protein>
    <submittedName>
        <fullName evidence="1">Uncharacterized protein</fullName>
    </submittedName>
</protein>
<accession>U9TSA0</accession>
<dbReference type="AlphaFoldDB" id="U9TSA0"/>
<sequence>MRSKLSELTTPSFEVVGVDLQVCKEKYERLINTTEKVLEFLKSNGIKEISNG</sequence>